<evidence type="ECO:0000256" key="2">
    <source>
        <dbReference type="SAM" id="SignalP"/>
    </source>
</evidence>
<keyword evidence="2" id="KW-0732">Signal</keyword>
<keyword evidence="1" id="KW-0812">Transmembrane</keyword>
<accession>A0A6J4NC51</accession>
<proteinExistence type="predicted"/>
<evidence type="ECO:0000313" key="3">
    <source>
        <dbReference type="EMBL" id="CAA9380179.1"/>
    </source>
</evidence>
<feature type="signal peptide" evidence="2">
    <location>
        <begin position="1"/>
        <end position="15"/>
    </location>
</feature>
<dbReference type="AlphaFoldDB" id="A0A6J4NC51"/>
<gene>
    <name evidence="3" type="ORF">AVDCRST_MAG75-887</name>
</gene>
<dbReference type="EMBL" id="CADCUO010000057">
    <property type="protein sequence ID" value="CAA9380179.1"/>
    <property type="molecule type" value="Genomic_DNA"/>
</dbReference>
<feature type="chain" id="PRO_5039137307" evidence="2">
    <location>
        <begin position="16"/>
        <end position="107"/>
    </location>
</feature>
<sequence>MKPAILFTAATSCYAANCALGVGVATRLVDTTRVHWLHHALYATTATMAGAAASSLLWSDNTAGWALLPAAVPMALIPYVSTKSRRHMFLALSAAPFFAASAIKAWR</sequence>
<keyword evidence="1" id="KW-0472">Membrane</keyword>
<feature type="transmembrane region" description="Helical" evidence="1">
    <location>
        <begin position="39"/>
        <end position="58"/>
    </location>
</feature>
<keyword evidence="1" id="KW-1133">Transmembrane helix</keyword>
<name>A0A6J4NC51_9ACTN</name>
<evidence type="ECO:0000256" key="1">
    <source>
        <dbReference type="SAM" id="Phobius"/>
    </source>
</evidence>
<reference evidence="3" key="1">
    <citation type="submission" date="2020-02" db="EMBL/GenBank/DDBJ databases">
        <authorList>
            <person name="Meier V. D."/>
        </authorList>
    </citation>
    <scope>NUCLEOTIDE SEQUENCE</scope>
    <source>
        <strain evidence="3">AVDCRST_MAG75</strain>
    </source>
</reference>
<feature type="transmembrane region" description="Helical" evidence="1">
    <location>
        <begin position="65"/>
        <end position="81"/>
    </location>
</feature>
<organism evidence="3">
    <name type="scientific">uncultured Propionibacteriaceae bacterium</name>
    <dbReference type="NCBI Taxonomy" id="257457"/>
    <lineage>
        <taxon>Bacteria</taxon>
        <taxon>Bacillati</taxon>
        <taxon>Actinomycetota</taxon>
        <taxon>Actinomycetes</taxon>
        <taxon>Propionibacteriales</taxon>
        <taxon>Propionibacteriaceae</taxon>
        <taxon>environmental samples</taxon>
    </lineage>
</organism>
<protein>
    <submittedName>
        <fullName evidence="3">Uncharacterized protein</fullName>
    </submittedName>
</protein>